<keyword evidence="1" id="KW-0378">Hydrolase</keyword>
<dbReference type="GO" id="GO:0016787">
    <property type="term" value="F:hydrolase activity"/>
    <property type="evidence" value="ECO:0007669"/>
    <property type="project" value="UniProtKB-KW"/>
</dbReference>
<dbReference type="Proteomes" id="UP000533469">
    <property type="component" value="Unassembled WGS sequence"/>
</dbReference>
<protein>
    <submittedName>
        <fullName evidence="1">5'-deoxynucleotidase YfbR-like HD superfamily hydrolase</fullName>
    </submittedName>
</protein>
<evidence type="ECO:0000313" key="1">
    <source>
        <dbReference type="EMBL" id="MBB3771562.1"/>
    </source>
</evidence>
<gene>
    <name evidence="1" type="ORF">FHS55_002161</name>
</gene>
<dbReference type="RefSeq" id="WP_183189721.1">
    <property type="nucleotide sequence ID" value="NZ_JACICD010000003.1"/>
</dbReference>
<proteinExistence type="predicted"/>
<dbReference type="SUPFAM" id="SSF109604">
    <property type="entry name" value="HD-domain/PDEase-like"/>
    <property type="match status" value="1"/>
</dbReference>
<name>A0A839ZA07_9HYPH</name>
<organism evidence="1 2">
    <name type="scientific">Ancylobacter tetraedralis</name>
    <dbReference type="NCBI Taxonomy" id="217068"/>
    <lineage>
        <taxon>Bacteria</taxon>
        <taxon>Pseudomonadati</taxon>
        <taxon>Pseudomonadota</taxon>
        <taxon>Alphaproteobacteria</taxon>
        <taxon>Hyphomicrobiales</taxon>
        <taxon>Xanthobacteraceae</taxon>
        <taxon>Ancylobacter</taxon>
    </lineage>
</organism>
<evidence type="ECO:0000313" key="2">
    <source>
        <dbReference type="Proteomes" id="UP000533469"/>
    </source>
</evidence>
<keyword evidence="2" id="KW-1185">Reference proteome</keyword>
<dbReference type="AlphaFoldDB" id="A0A839ZA07"/>
<reference evidence="1 2" key="1">
    <citation type="submission" date="2020-08" db="EMBL/GenBank/DDBJ databases">
        <title>Genomic Encyclopedia of Type Strains, Phase IV (KMG-IV): sequencing the most valuable type-strain genomes for metagenomic binning, comparative biology and taxonomic classification.</title>
        <authorList>
            <person name="Goeker M."/>
        </authorList>
    </citation>
    <scope>NUCLEOTIDE SEQUENCE [LARGE SCALE GENOMIC DNA]</scope>
    <source>
        <strain evidence="1 2">DSM 5895</strain>
    </source>
</reference>
<dbReference type="Gene3D" id="1.10.3210.10">
    <property type="entry name" value="Hypothetical protein af1432"/>
    <property type="match status" value="1"/>
</dbReference>
<accession>A0A839ZA07</accession>
<sequence>MIPPGVTIHEPAARRSSPWAQSLDGRRIDLLTPTPGAVDFFEIARTLGQIIRFAGCAQHPVVVAQHTLIALEAARRGREPPQVQALVALHDAHEGYGLGDITTPVAQALDEMLVRLYGPTRRGELKHALAEIKSGLDLAIHAAAGLNLPTPDQHRAIRHYDLVALATERRDFLARKPCNWDAEVEAAAPLPRTQKLLAPAEASSELWREFTRLLPALVNVGATRRGTKRGAA</sequence>
<dbReference type="EMBL" id="JACICD010000003">
    <property type="protein sequence ID" value="MBB3771562.1"/>
    <property type="molecule type" value="Genomic_DNA"/>
</dbReference>
<comment type="caution">
    <text evidence="1">The sequence shown here is derived from an EMBL/GenBank/DDBJ whole genome shotgun (WGS) entry which is preliminary data.</text>
</comment>